<organism evidence="2 3">
    <name type="scientific">Mycolicibacterium psychrotolerans</name>
    <dbReference type="NCBI Taxonomy" id="216929"/>
    <lineage>
        <taxon>Bacteria</taxon>
        <taxon>Bacillati</taxon>
        <taxon>Actinomycetota</taxon>
        <taxon>Actinomycetes</taxon>
        <taxon>Mycobacteriales</taxon>
        <taxon>Mycobacteriaceae</taxon>
        <taxon>Mycolicibacterium</taxon>
    </lineage>
</organism>
<protein>
    <submittedName>
        <fullName evidence="2">Uncharacterized protein</fullName>
    </submittedName>
</protein>
<evidence type="ECO:0000313" key="1">
    <source>
        <dbReference type="EMBL" id="BBX66548.1"/>
    </source>
</evidence>
<evidence type="ECO:0000313" key="3">
    <source>
        <dbReference type="Proteomes" id="UP000466514"/>
    </source>
</evidence>
<dbReference type="RefSeq" id="WP_163719612.1">
    <property type="nucleotide sequence ID" value="NZ_AP022574.1"/>
</dbReference>
<gene>
    <name evidence="1" type="ORF">MPSYJ_00090</name>
    <name evidence="2" type="ORF">MPSYJ_55440</name>
</gene>
<dbReference type="AlphaFoldDB" id="A0A7I7MKN0"/>
<dbReference type="InterPro" id="IPR046037">
    <property type="entry name" value="DUF5995"/>
</dbReference>
<evidence type="ECO:0000313" key="2">
    <source>
        <dbReference type="EMBL" id="BBX72083.1"/>
    </source>
</evidence>
<reference evidence="2" key="2">
    <citation type="submission" date="2020-02" db="EMBL/GenBank/DDBJ databases">
        <authorList>
            <person name="Matsumoto Y."/>
            <person name="Motooka D."/>
            <person name="Nakamura S."/>
        </authorList>
    </citation>
    <scope>NUCLEOTIDE SEQUENCE</scope>
    <source>
        <strain evidence="2">JCM 13323</strain>
    </source>
</reference>
<dbReference type="EMBL" id="AP022574">
    <property type="protein sequence ID" value="BBX66548.1"/>
    <property type="molecule type" value="Genomic_DNA"/>
</dbReference>
<dbReference type="EMBL" id="AP022574">
    <property type="protein sequence ID" value="BBX72083.1"/>
    <property type="molecule type" value="Genomic_DNA"/>
</dbReference>
<keyword evidence="3" id="KW-1185">Reference proteome</keyword>
<name>A0A7I7MKN0_9MYCO</name>
<proteinExistence type="predicted"/>
<dbReference type="Proteomes" id="UP000466514">
    <property type="component" value="Chromosome"/>
</dbReference>
<sequence>MTVSTVAQVAARMQQIAAETPRPDGAHVFNDVYLRVTRQIGERLDSGAFFRDDAFMSDMTVRFASLWFDAYDAGDRPPAAWEPLFAMRARRGVLPIQFALAGMNAHIEHDLPIAVINTCIAHGRNPTSPGLREDYDRVNDLLAAAEGEIRRSFLCELEQAVDDHLSPVAHLVSSWSIEKARDIAWVSLETLWELRCLQRLYNAYADGLAYTVGMGSRLLLTSID</sequence>
<dbReference type="KEGG" id="mpsc:MPSYJ_00090"/>
<accession>A0A7I7MKN0</accession>
<reference evidence="2 3" key="1">
    <citation type="journal article" date="2019" name="Emerg. Microbes Infect.">
        <title>Comprehensive subspecies identification of 175 nontuberculous mycobacteria species based on 7547 genomic profiles.</title>
        <authorList>
            <person name="Matsumoto Y."/>
            <person name="Kinjo T."/>
            <person name="Motooka D."/>
            <person name="Nabeya D."/>
            <person name="Jung N."/>
            <person name="Uechi K."/>
            <person name="Horii T."/>
            <person name="Iida T."/>
            <person name="Fujita J."/>
            <person name="Nakamura S."/>
        </authorList>
    </citation>
    <scope>NUCLEOTIDE SEQUENCE [LARGE SCALE GENOMIC DNA]</scope>
    <source>
        <strain evidence="2 3">JCM 13323</strain>
    </source>
</reference>
<dbReference type="Pfam" id="PF19458">
    <property type="entry name" value="DUF5995"/>
    <property type="match status" value="1"/>
</dbReference>
<dbReference type="KEGG" id="mpsc:MPSYJ_55440"/>